<reference evidence="3" key="1">
    <citation type="submission" date="2021-04" db="EMBL/GenBank/DDBJ databases">
        <authorList>
            <consortium name="Molecular Ecology Group"/>
        </authorList>
    </citation>
    <scope>NUCLEOTIDE SEQUENCE</scope>
</reference>
<dbReference type="InterPro" id="IPR036322">
    <property type="entry name" value="WD40_repeat_dom_sf"/>
</dbReference>
<keyword evidence="4" id="KW-1185">Reference proteome</keyword>
<keyword evidence="1" id="KW-0677">Repeat</keyword>
<sequence>MDVKLEHRLTIRDLERLRRSFMVEGDGYHGKLSLTKDQFCEALSMLLRKGTVEEYAQLFDKIDFTKEGSVDWDRLASYLLLEYYEKDDRTKSSQVPQWRDIRILASPHKETIQRVSFLKNTNRYIAVSKEGCISWWSTDLKLQWSLKTGTDTIRMKDVWVTDCVPLQNINKMALAFTSKEIAIYDLSSKNEISCQYKIQGLHFTPLCLDYWCNPENANNAVMVWGDVGGFINIIFFYSANIALFERPPAPAHEKQEPCLNVQLKDIMSGKYKNATHAQYSAHVENNKGEWVRKVVYSHHLECFVSCATTSTSSVVIGWMEKLTGFTHRIEQPTKREIQRKFEFNVPQGVNDFDLNGNLNLIATAGANNHVCLWNPYVMSKPNGILKGHMASVIQVQFVPARNQLLSFSKDKVFRIWDVHLQVCIQRLAGIFPKGHVE</sequence>
<dbReference type="PROSITE" id="PS50294">
    <property type="entry name" value="WD_REPEATS_REGION"/>
    <property type="match status" value="1"/>
</dbReference>
<dbReference type="PANTHER" id="PTHR44324">
    <property type="entry name" value="WD40 REPEAT DOMAIN 95"/>
    <property type="match status" value="1"/>
</dbReference>
<dbReference type="OrthoDB" id="10251381at2759"/>
<evidence type="ECO:0000313" key="4">
    <source>
        <dbReference type="Proteomes" id="UP000678393"/>
    </source>
</evidence>
<name>A0A8S3ZBM8_9EUPU</name>
<dbReference type="Gene3D" id="2.130.10.10">
    <property type="entry name" value="YVTN repeat-like/Quinoprotein amine dehydrogenase"/>
    <property type="match status" value="2"/>
</dbReference>
<evidence type="ECO:0008006" key="5">
    <source>
        <dbReference type="Google" id="ProtNLM"/>
    </source>
</evidence>
<keyword evidence="2" id="KW-0853">WD repeat</keyword>
<dbReference type="EMBL" id="CAJHNH020001771">
    <property type="protein sequence ID" value="CAG5124372.1"/>
    <property type="molecule type" value="Genomic_DNA"/>
</dbReference>
<dbReference type="SUPFAM" id="SSF47473">
    <property type="entry name" value="EF-hand"/>
    <property type="match status" value="1"/>
</dbReference>
<dbReference type="Proteomes" id="UP000678393">
    <property type="component" value="Unassembled WGS sequence"/>
</dbReference>
<dbReference type="InterPro" id="IPR051242">
    <property type="entry name" value="WD-EF-hand_domain"/>
</dbReference>
<dbReference type="Pfam" id="PF00400">
    <property type="entry name" value="WD40"/>
    <property type="match status" value="2"/>
</dbReference>
<gene>
    <name evidence="3" type="ORF">CUNI_LOCUS9930</name>
</gene>
<dbReference type="InterPro" id="IPR001680">
    <property type="entry name" value="WD40_rpt"/>
</dbReference>
<dbReference type="InterPro" id="IPR011992">
    <property type="entry name" value="EF-hand-dom_pair"/>
</dbReference>
<proteinExistence type="predicted"/>
<organism evidence="3 4">
    <name type="scientific">Candidula unifasciata</name>
    <dbReference type="NCBI Taxonomy" id="100452"/>
    <lineage>
        <taxon>Eukaryota</taxon>
        <taxon>Metazoa</taxon>
        <taxon>Spiralia</taxon>
        <taxon>Lophotrochozoa</taxon>
        <taxon>Mollusca</taxon>
        <taxon>Gastropoda</taxon>
        <taxon>Heterobranchia</taxon>
        <taxon>Euthyneura</taxon>
        <taxon>Panpulmonata</taxon>
        <taxon>Eupulmonata</taxon>
        <taxon>Stylommatophora</taxon>
        <taxon>Helicina</taxon>
        <taxon>Helicoidea</taxon>
        <taxon>Geomitridae</taxon>
        <taxon>Candidula</taxon>
    </lineage>
</organism>
<protein>
    <recommendedName>
        <fullName evidence="5">WD repeat-containing protein 49</fullName>
    </recommendedName>
</protein>
<comment type="caution">
    <text evidence="3">The sequence shown here is derived from an EMBL/GenBank/DDBJ whole genome shotgun (WGS) entry which is preliminary data.</text>
</comment>
<accession>A0A8S3ZBM8</accession>
<dbReference type="PANTHER" id="PTHR44324:SF1">
    <property type="entry name" value="WD REPEAT-CONTAINING PROTEIN 49"/>
    <property type="match status" value="1"/>
</dbReference>
<dbReference type="InterPro" id="IPR015943">
    <property type="entry name" value="WD40/YVTN_repeat-like_dom_sf"/>
</dbReference>
<evidence type="ECO:0000313" key="3">
    <source>
        <dbReference type="EMBL" id="CAG5124372.1"/>
    </source>
</evidence>
<feature type="non-terminal residue" evidence="3">
    <location>
        <position position="1"/>
    </location>
</feature>
<feature type="repeat" description="WD" evidence="2">
    <location>
        <begin position="385"/>
        <end position="418"/>
    </location>
</feature>
<dbReference type="SUPFAM" id="SSF50978">
    <property type="entry name" value="WD40 repeat-like"/>
    <property type="match status" value="1"/>
</dbReference>
<dbReference type="AlphaFoldDB" id="A0A8S3ZBM8"/>
<dbReference type="PROSITE" id="PS50082">
    <property type="entry name" value="WD_REPEATS_2"/>
    <property type="match status" value="1"/>
</dbReference>
<evidence type="ECO:0000256" key="2">
    <source>
        <dbReference type="PROSITE-ProRule" id="PRU00221"/>
    </source>
</evidence>
<dbReference type="SMART" id="SM00320">
    <property type="entry name" value="WD40"/>
    <property type="match status" value="3"/>
</dbReference>
<evidence type="ECO:0000256" key="1">
    <source>
        <dbReference type="ARBA" id="ARBA00022737"/>
    </source>
</evidence>